<dbReference type="Proteomes" id="UP001145021">
    <property type="component" value="Unassembled WGS sequence"/>
</dbReference>
<dbReference type="AlphaFoldDB" id="A0A9W7XR42"/>
<accession>A0A9W7XR42</accession>
<dbReference type="EMBL" id="JANBOH010000006">
    <property type="protein sequence ID" value="KAJ1648383.1"/>
    <property type="molecule type" value="Genomic_DNA"/>
</dbReference>
<evidence type="ECO:0000313" key="2">
    <source>
        <dbReference type="EMBL" id="KAJ1648383.1"/>
    </source>
</evidence>
<comment type="caution">
    <text evidence="2">The sequence shown here is derived from an EMBL/GenBank/DDBJ whole genome shotgun (WGS) entry which is preliminary data.</text>
</comment>
<reference evidence="2" key="1">
    <citation type="submission" date="2022-07" db="EMBL/GenBank/DDBJ databases">
        <title>Phylogenomic reconstructions and comparative analyses of Kickxellomycotina fungi.</title>
        <authorList>
            <person name="Reynolds N.K."/>
            <person name="Stajich J.E."/>
            <person name="Barry K."/>
            <person name="Grigoriev I.V."/>
            <person name="Crous P."/>
            <person name="Smith M.E."/>
        </authorList>
    </citation>
    <scope>NUCLEOTIDE SEQUENCE</scope>
    <source>
        <strain evidence="2">NBRC 105413</strain>
    </source>
</reference>
<gene>
    <name evidence="2" type="ORF">LPJ64_000332</name>
</gene>
<feature type="compositionally biased region" description="Low complexity" evidence="1">
    <location>
        <begin position="7"/>
        <end position="20"/>
    </location>
</feature>
<feature type="region of interest" description="Disordered" evidence="1">
    <location>
        <begin position="1"/>
        <end position="41"/>
    </location>
</feature>
<sequence>MADITASTKPLLTPPLQTTAPLPPPLLPSVSLSQPTPSHIPSLPTPSSALDFLCPSLFLTKNIDIINNATIAREPTPEPIYPLRLQLGDPSPHLKSDYPPTMSTDVAANILFGDLRHSYDKQHARVDTLRLLAERLEAQFLASVRDRATRPGSSITDEEKVYHDELRRTLNRTRIQLADEVKLLQWLRRRHNMAVITRKARTRYLVF</sequence>
<proteinExistence type="predicted"/>
<evidence type="ECO:0000313" key="3">
    <source>
        <dbReference type="Proteomes" id="UP001145021"/>
    </source>
</evidence>
<name>A0A9W7XR42_9FUNG</name>
<protein>
    <submittedName>
        <fullName evidence="2">Uncharacterized protein</fullName>
    </submittedName>
</protein>
<feature type="compositionally biased region" description="Low complexity" evidence="1">
    <location>
        <begin position="28"/>
        <end position="37"/>
    </location>
</feature>
<organism evidence="2 3">
    <name type="scientific">Coemansia asiatica</name>
    <dbReference type="NCBI Taxonomy" id="1052880"/>
    <lineage>
        <taxon>Eukaryota</taxon>
        <taxon>Fungi</taxon>
        <taxon>Fungi incertae sedis</taxon>
        <taxon>Zoopagomycota</taxon>
        <taxon>Kickxellomycotina</taxon>
        <taxon>Kickxellomycetes</taxon>
        <taxon>Kickxellales</taxon>
        <taxon>Kickxellaceae</taxon>
        <taxon>Coemansia</taxon>
    </lineage>
</organism>
<evidence type="ECO:0000256" key="1">
    <source>
        <dbReference type="SAM" id="MobiDB-lite"/>
    </source>
</evidence>
<keyword evidence="3" id="KW-1185">Reference proteome</keyword>